<dbReference type="VEuPathDB" id="TriTrypDB:LdBPK_366120.1"/>
<dbReference type="EMBL" id="CP029521">
    <property type="protein sequence ID" value="AYU78792.1"/>
    <property type="molecule type" value="Genomic_DNA"/>
</dbReference>
<dbReference type="GO" id="GO:0016887">
    <property type="term" value="F:ATP hydrolysis activity"/>
    <property type="evidence" value="ECO:0007669"/>
    <property type="project" value="InterPro"/>
</dbReference>
<comment type="similarity">
    <text evidence="1">Belongs to the AAA ATPase family. BCS1 subfamily.</text>
</comment>
<dbReference type="VEuPathDB" id="TriTrypDB:LdCL_220014900"/>
<evidence type="ECO:0000256" key="2">
    <source>
        <dbReference type="SAM" id="MobiDB-lite"/>
    </source>
</evidence>
<proteinExistence type="inferred from homology"/>
<evidence type="ECO:0000256" key="1">
    <source>
        <dbReference type="ARBA" id="ARBA00007448"/>
    </source>
</evidence>
<accession>A0A3Q8IC95</accession>
<feature type="region of interest" description="Disordered" evidence="2">
    <location>
        <begin position="472"/>
        <end position="493"/>
    </location>
</feature>
<dbReference type="PANTHER" id="PTHR23070">
    <property type="entry name" value="BCS1 AAA-TYPE ATPASE"/>
    <property type="match status" value="1"/>
</dbReference>
<dbReference type="Pfam" id="PF00004">
    <property type="entry name" value="AAA"/>
    <property type="match status" value="1"/>
</dbReference>
<dbReference type="GO" id="GO:0005524">
    <property type="term" value="F:ATP binding"/>
    <property type="evidence" value="ECO:0007669"/>
    <property type="project" value="InterPro"/>
</dbReference>
<keyword evidence="3" id="KW-0812">Transmembrane</keyword>
<dbReference type="SMART" id="SM00382">
    <property type="entry name" value="AAA"/>
    <property type="match status" value="1"/>
</dbReference>
<protein>
    <submittedName>
        <fullName evidence="5">Mitochondrial chaperone, putative</fullName>
    </submittedName>
</protein>
<evidence type="ECO:0000313" key="5">
    <source>
        <dbReference type="EMBL" id="AYU78792.1"/>
    </source>
</evidence>
<dbReference type="Gene3D" id="3.40.50.300">
    <property type="entry name" value="P-loop containing nucleotide triphosphate hydrolases"/>
    <property type="match status" value="1"/>
</dbReference>
<dbReference type="InterPro" id="IPR050747">
    <property type="entry name" value="Mitochondrial_chaperone_BCS1"/>
</dbReference>
<dbReference type="OrthoDB" id="10251412at2759"/>
<dbReference type="Proteomes" id="UP000274082">
    <property type="component" value="Chromosome 22"/>
</dbReference>
<keyword evidence="3" id="KW-1133">Transmembrane helix</keyword>
<dbReference type="VEuPathDB" id="TriTrypDB:LdBPK_220760.1"/>
<dbReference type="InterPro" id="IPR027417">
    <property type="entry name" value="P-loop_NTPase"/>
</dbReference>
<gene>
    <name evidence="5" type="ORF">LdCL_220014900</name>
</gene>
<feature type="transmembrane region" description="Helical" evidence="3">
    <location>
        <begin position="74"/>
        <end position="91"/>
    </location>
</feature>
<feature type="region of interest" description="Disordered" evidence="2">
    <location>
        <begin position="665"/>
        <end position="685"/>
    </location>
</feature>
<name>A0A3Q8IC95_LEIDO</name>
<evidence type="ECO:0000256" key="3">
    <source>
        <dbReference type="SAM" id="Phobius"/>
    </source>
</evidence>
<feature type="transmembrane region" description="Helical" evidence="3">
    <location>
        <begin position="48"/>
        <end position="67"/>
    </location>
</feature>
<keyword evidence="3" id="KW-0472">Membrane</keyword>
<sequence length="722" mass="78966">MTSPGTVGDVVDAFSSVPPAHMPGRLGNYAVQYLSNHIGSLVQSVPVMFVYVLFIGYPLFVGLLRVVRPLLESWIMGSSVILGTVVGLPYIKRNIIVQLPPFFFVEVPNHNILLQNAVLMYVCHHLWRQKPLPSRFFFQSAHLVALLDPYRPWHAYVNARSPFYVGPSKTNRSNPADVLTETQLERLRLIKIPHKSWTPVMSDDIELYFKEEPLAVAHYSIPWTRRTLSLRCRAAPGSAAKLDEFVQRALEVFAEGAPGKEDDALRWFFAYGGESDDKVFFNQYVLRSNKGFDTLFFPQRDATLTLINQFMQRRGRFAVEGFPQRLGFLVYGPPGTGRHAFVKALAAHTGRHIVSVPLSKLRTNQQLYEIFFAREYQSEEGDSVQKLRMEDVIFLFDDVDAADSVVCARAARRVVQRRAAARLTARAGWREAPLTNCVIEMDTSSSRPVMRVEDNTLPLALLLKIMGSDASKNDGASAVDRGGGRSTGGRRQKMEETAAAACEAGAKVAGGHLLGMNDVLLGDSKDKLDLSGLLNVLDGVVDMPGRMVVMITEHPEWLDPALIRPGRFSVRLRLDYMEMETLVQMLGLYYGDVAHSRRGSGAGADGCAAGAGVGGRVEAACAAQYSAAGSAAGCVVHRELSEAQVARVRGVVAALEAEADAAGAREVSADGSSGSGSGSGSGESKYRFQVTPCEVEMLCMEQDDLEGFLSQLAGLVRGTVQL</sequence>
<evidence type="ECO:0000259" key="4">
    <source>
        <dbReference type="SMART" id="SM00382"/>
    </source>
</evidence>
<dbReference type="SUPFAM" id="SSF52540">
    <property type="entry name" value="P-loop containing nucleoside triphosphate hydrolases"/>
    <property type="match status" value="1"/>
</dbReference>
<evidence type="ECO:0000313" key="6">
    <source>
        <dbReference type="Proteomes" id="UP000274082"/>
    </source>
</evidence>
<dbReference type="InterPro" id="IPR003593">
    <property type="entry name" value="AAA+_ATPase"/>
</dbReference>
<reference evidence="5 6" key="1">
    <citation type="journal article" date="2018" name="Sci. Rep.">
        <title>A complete Leishmania donovani reference genome identifies novel genetic variations associated with virulence.</title>
        <authorList>
            <person name="Lypaczewski P."/>
            <person name="Hoshizaki J."/>
            <person name="Zhang W.-W."/>
            <person name="McCall L.-I."/>
            <person name="Torcivia-Rodriguez J."/>
            <person name="Simonyan V."/>
            <person name="Kaur A."/>
            <person name="Dewar K."/>
            <person name="Matlashewski G."/>
        </authorList>
    </citation>
    <scope>NUCLEOTIDE SEQUENCE [LARGE SCALE GENOMIC DNA]</scope>
    <source>
        <strain evidence="5 6">LdCL</strain>
    </source>
</reference>
<dbReference type="VEuPathDB" id="TriTrypDB:LDHU3_22.1220"/>
<dbReference type="InterPro" id="IPR003959">
    <property type="entry name" value="ATPase_AAA_core"/>
</dbReference>
<dbReference type="AlphaFoldDB" id="A0A3Q8IC95"/>
<feature type="domain" description="AAA+ ATPase" evidence="4">
    <location>
        <begin position="324"/>
        <end position="578"/>
    </location>
</feature>
<organism evidence="5 6">
    <name type="scientific">Leishmania donovani</name>
    <dbReference type="NCBI Taxonomy" id="5661"/>
    <lineage>
        <taxon>Eukaryota</taxon>
        <taxon>Discoba</taxon>
        <taxon>Euglenozoa</taxon>
        <taxon>Kinetoplastea</taxon>
        <taxon>Metakinetoplastina</taxon>
        <taxon>Trypanosomatida</taxon>
        <taxon>Trypanosomatidae</taxon>
        <taxon>Leishmaniinae</taxon>
        <taxon>Leishmania</taxon>
    </lineage>
</organism>
<keyword evidence="6" id="KW-1185">Reference proteome</keyword>